<evidence type="ECO:0000313" key="4">
    <source>
        <dbReference type="Proteomes" id="UP000651050"/>
    </source>
</evidence>
<dbReference type="SUPFAM" id="SSF53850">
    <property type="entry name" value="Periplasmic binding protein-like II"/>
    <property type="match status" value="1"/>
</dbReference>
<name>A0A931H0N0_9BURK</name>
<dbReference type="CDD" id="cd07012">
    <property type="entry name" value="PBP2_Bug_TTT"/>
    <property type="match status" value="1"/>
</dbReference>
<dbReference type="EMBL" id="JADWYS010000001">
    <property type="protein sequence ID" value="MBG9386394.1"/>
    <property type="molecule type" value="Genomic_DNA"/>
</dbReference>
<comment type="caution">
    <text evidence="3">The sequence shown here is derived from an EMBL/GenBank/DDBJ whole genome shotgun (WGS) entry which is preliminary data.</text>
</comment>
<keyword evidence="4" id="KW-1185">Reference proteome</keyword>
<dbReference type="AlphaFoldDB" id="A0A931H0N0"/>
<dbReference type="Pfam" id="PF03401">
    <property type="entry name" value="TctC"/>
    <property type="match status" value="1"/>
</dbReference>
<organism evidence="3 4">
    <name type="scientific">Caenimonas aquaedulcis</name>
    <dbReference type="NCBI Taxonomy" id="2793270"/>
    <lineage>
        <taxon>Bacteria</taxon>
        <taxon>Pseudomonadati</taxon>
        <taxon>Pseudomonadota</taxon>
        <taxon>Betaproteobacteria</taxon>
        <taxon>Burkholderiales</taxon>
        <taxon>Comamonadaceae</taxon>
        <taxon>Caenimonas</taxon>
    </lineage>
</organism>
<evidence type="ECO:0000256" key="2">
    <source>
        <dbReference type="SAM" id="SignalP"/>
    </source>
</evidence>
<comment type="similarity">
    <text evidence="1">Belongs to the UPF0065 (bug) family.</text>
</comment>
<dbReference type="PANTHER" id="PTHR42928">
    <property type="entry name" value="TRICARBOXYLATE-BINDING PROTEIN"/>
    <property type="match status" value="1"/>
</dbReference>
<dbReference type="RefSeq" id="WP_196984384.1">
    <property type="nucleotide sequence ID" value="NZ_JADWYS010000001.1"/>
</dbReference>
<dbReference type="InterPro" id="IPR006311">
    <property type="entry name" value="TAT_signal"/>
</dbReference>
<gene>
    <name evidence="3" type="ORF">I5803_00020</name>
</gene>
<reference evidence="3" key="1">
    <citation type="submission" date="2020-11" db="EMBL/GenBank/DDBJ databases">
        <title>Bacterial whole genome sequence for Caenimonas sp. DR4.4.</title>
        <authorList>
            <person name="Le V."/>
            <person name="Ko S.-R."/>
            <person name="Ahn C.-Y."/>
            <person name="Oh H.-M."/>
        </authorList>
    </citation>
    <scope>NUCLEOTIDE SEQUENCE</scope>
    <source>
        <strain evidence="3">DR4.4</strain>
    </source>
</reference>
<proteinExistence type="inferred from homology"/>
<evidence type="ECO:0000313" key="3">
    <source>
        <dbReference type="EMBL" id="MBG9386394.1"/>
    </source>
</evidence>
<feature type="signal peptide" evidence="2">
    <location>
        <begin position="1"/>
        <end position="26"/>
    </location>
</feature>
<dbReference type="InterPro" id="IPR042100">
    <property type="entry name" value="Bug_dom1"/>
</dbReference>
<sequence length="329" mass="34857">MTPFTRRQFAFGGAALAAGIALPARAAGYPERDITFVNPWSPGGSTDAIVRQYSKQMEKVLGGNIVVTNLTGGSGTIGVGSVIRAKPDGYTIGYAGNGTLVYQPMVMKGLAWAKPDDFQPLVKLNSMPTLLAVRADSPVKNWADFIKDVQARPNQVRVGVAGLRTSADLEMQQVNMAAKTKMRIVPFTGGSGESVLALLGGRVEAMAGYTDGLRGHVEAGAMRVIAVFQKGRYEPFPEAAPVGDQPGFTNATLLPACNYVIAPKGLPKDVLDKLASASKQVVTSDEFKAFAARGGLVLDPMGPKEVRAELQRVVGTYDTLLKFLNAAKV</sequence>
<keyword evidence="2" id="KW-0732">Signal</keyword>
<dbReference type="InterPro" id="IPR005064">
    <property type="entry name" value="BUG"/>
</dbReference>
<feature type="chain" id="PRO_5037871375" evidence="2">
    <location>
        <begin position="27"/>
        <end position="329"/>
    </location>
</feature>
<evidence type="ECO:0000256" key="1">
    <source>
        <dbReference type="ARBA" id="ARBA00006987"/>
    </source>
</evidence>
<dbReference type="PIRSF" id="PIRSF017082">
    <property type="entry name" value="YflP"/>
    <property type="match status" value="1"/>
</dbReference>
<accession>A0A931H0N0</accession>
<dbReference type="Gene3D" id="3.40.190.150">
    <property type="entry name" value="Bordetella uptake gene, domain 1"/>
    <property type="match status" value="1"/>
</dbReference>
<protein>
    <submittedName>
        <fullName evidence="3">Tripartite tricarboxylate transporter substrate binding protein</fullName>
    </submittedName>
</protein>
<dbReference type="Proteomes" id="UP000651050">
    <property type="component" value="Unassembled WGS sequence"/>
</dbReference>
<dbReference type="PROSITE" id="PS51318">
    <property type="entry name" value="TAT"/>
    <property type="match status" value="1"/>
</dbReference>
<dbReference type="PANTHER" id="PTHR42928:SF5">
    <property type="entry name" value="BLR1237 PROTEIN"/>
    <property type="match status" value="1"/>
</dbReference>
<dbReference type="Gene3D" id="3.40.190.10">
    <property type="entry name" value="Periplasmic binding protein-like II"/>
    <property type="match status" value="1"/>
</dbReference>